<feature type="compositionally biased region" description="Polar residues" evidence="1">
    <location>
        <begin position="53"/>
        <end position="65"/>
    </location>
</feature>
<evidence type="ECO:0000313" key="2">
    <source>
        <dbReference type="EMBL" id="KAF0312117.1"/>
    </source>
</evidence>
<name>A0A6A4WYE6_AMPAM</name>
<evidence type="ECO:0000256" key="1">
    <source>
        <dbReference type="SAM" id="MobiDB-lite"/>
    </source>
</evidence>
<sequence>MSSGVWTLDSGVGTLGSEAVLPVVQASSSSGSTSVLGRRSSSGFAFVLGRRSPSGSEDVVSSETAADSHPASALTGTVGAAGCDSWPVMRVPALAFGVHSVNTTYGTRLSLRNDNGTSVCRLDYHFGEFGWYQLSPPKHSGSQRCSLAVVTEPANIYAREYRNL</sequence>
<proteinExistence type="predicted"/>
<dbReference type="EMBL" id="VIIS01000190">
    <property type="protein sequence ID" value="KAF0312117.1"/>
    <property type="molecule type" value="Genomic_DNA"/>
</dbReference>
<accession>A0A6A4WYE6</accession>
<dbReference type="Proteomes" id="UP000440578">
    <property type="component" value="Unassembled WGS sequence"/>
</dbReference>
<organism evidence="2 3">
    <name type="scientific">Amphibalanus amphitrite</name>
    <name type="common">Striped barnacle</name>
    <name type="synonym">Balanus amphitrite</name>
    <dbReference type="NCBI Taxonomy" id="1232801"/>
    <lineage>
        <taxon>Eukaryota</taxon>
        <taxon>Metazoa</taxon>
        <taxon>Ecdysozoa</taxon>
        <taxon>Arthropoda</taxon>
        <taxon>Crustacea</taxon>
        <taxon>Multicrustacea</taxon>
        <taxon>Cirripedia</taxon>
        <taxon>Thoracica</taxon>
        <taxon>Thoracicalcarea</taxon>
        <taxon>Balanomorpha</taxon>
        <taxon>Balanoidea</taxon>
        <taxon>Balanidae</taxon>
        <taxon>Amphibalaninae</taxon>
        <taxon>Amphibalanus</taxon>
    </lineage>
</organism>
<reference evidence="2 3" key="1">
    <citation type="submission" date="2019-07" db="EMBL/GenBank/DDBJ databases">
        <title>Draft genome assembly of a fouling barnacle, Amphibalanus amphitrite (Darwin, 1854): The first reference genome for Thecostraca.</title>
        <authorList>
            <person name="Kim W."/>
        </authorList>
    </citation>
    <scope>NUCLEOTIDE SEQUENCE [LARGE SCALE GENOMIC DNA]</scope>
    <source>
        <strain evidence="2">SNU_AA5</strain>
        <tissue evidence="2">Soma without cirri and trophi</tissue>
    </source>
</reference>
<dbReference type="OrthoDB" id="2149840at2759"/>
<protein>
    <submittedName>
        <fullName evidence="2">Uncharacterized protein</fullName>
    </submittedName>
</protein>
<comment type="caution">
    <text evidence="2">The sequence shown here is derived from an EMBL/GenBank/DDBJ whole genome shotgun (WGS) entry which is preliminary data.</text>
</comment>
<feature type="region of interest" description="Disordered" evidence="1">
    <location>
        <begin position="51"/>
        <end position="72"/>
    </location>
</feature>
<gene>
    <name evidence="2" type="ORF">FJT64_017096</name>
</gene>
<keyword evidence="3" id="KW-1185">Reference proteome</keyword>
<dbReference type="AlphaFoldDB" id="A0A6A4WYE6"/>
<evidence type="ECO:0000313" key="3">
    <source>
        <dbReference type="Proteomes" id="UP000440578"/>
    </source>
</evidence>